<dbReference type="EMBL" id="SGPM01000071">
    <property type="protein sequence ID" value="THH30687.1"/>
    <property type="molecule type" value="Genomic_DNA"/>
</dbReference>
<dbReference type="Pfam" id="PF05699">
    <property type="entry name" value="Dimer_Tnp_hAT"/>
    <property type="match status" value="1"/>
</dbReference>
<feature type="region of interest" description="Disordered" evidence="6">
    <location>
        <begin position="664"/>
        <end position="702"/>
    </location>
</feature>
<evidence type="ECO:0000313" key="8">
    <source>
        <dbReference type="EMBL" id="THH30687.1"/>
    </source>
</evidence>
<evidence type="ECO:0000256" key="1">
    <source>
        <dbReference type="ARBA" id="ARBA00004123"/>
    </source>
</evidence>
<evidence type="ECO:0000256" key="5">
    <source>
        <dbReference type="ARBA" id="ARBA00023242"/>
    </source>
</evidence>
<feature type="domain" description="HAT C-terminal dimerisation" evidence="7">
    <location>
        <begin position="709"/>
        <end position="789"/>
    </location>
</feature>
<dbReference type="AlphaFoldDB" id="A0A4S4MYG5"/>
<dbReference type="GO" id="GO:0046983">
    <property type="term" value="F:protein dimerization activity"/>
    <property type="evidence" value="ECO:0007669"/>
    <property type="project" value="InterPro"/>
</dbReference>
<evidence type="ECO:0000256" key="6">
    <source>
        <dbReference type="SAM" id="MobiDB-lite"/>
    </source>
</evidence>
<accession>A0A4S4MYG5</accession>
<name>A0A4S4MYG5_9APHY</name>
<keyword evidence="4" id="KW-0862">Zinc</keyword>
<dbReference type="OrthoDB" id="2790258at2759"/>
<dbReference type="InterPro" id="IPR012337">
    <property type="entry name" value="RNaseH-like_sf"/>
</dbReference>
<proteinExistence type="predicted"/>
<comment type="caution">
    <text evidence="8">The sequence shown here is derived from an EMBL/GenBank/DDBJ whole genome shotgun (WGS) entry which is preliminary data.</text>
</comment>
<dbReference type="PANTHER" id="PTHR46481">
    <property type="entry name" value="ZINC FINGER BED DOMAIN-CONTAINING PROTEIN 4"/>
    <property type="match status" value="1"/>
</dbReference>
<comment type="subcellular location">
    <subcellularLocation>
        <location evidence="1">Nucleus</location>
    </subcellularLocation>
</comment>
<evidence type="ECO:0000313" key="9">
    <source>
        <dbReference type="Proteomes" id="UP000308730"/>
    </source>
</evidence>
<dbReference type="GO" id="GO:0005634">
    <property type="term" value="C:nucleus"/>
    <property type="evidence" value="ECO:0007669"/>
    <property type="project" value="UniProtKB-SubCell"/>
</dbReference>
<keyword evidence="5" id="KW-0539">Nucleus</keyword>
<keyword evidence="2" id="KW-0479">Metal-binding</keyword>
<organism evidence="8 9">
    <name type="scientific">Antrodiella citrinella</name>
    <dbReference type="NCBI Taxonomy" id="2447956"/>
    <lineage>
        <taxon>Eukaryota</taxon>
        <taxon>Fungi</taxon>
        <taxon>Dikarya</taxon>
        <taxon>Basidiomycota</taxon>
        <taxon>Agaricomycotina</taxon>
        <taxon>Agaricomycetes</taxon>
        <taxon>Polyporales</taxon>
        <taxon>Steccherinaceae</taxon>
        <taxon>Antrodiella</taxon>
    </lineage>
</organism>
<evidence type="ECO:0000256" key="4">
    <source>
        <dbReference type="ARBA" id="ARBA00022833"/>
    </source>
</evidence>
<sequence length="859" mass="96503">MPNTGFQTTAPHPALAPSLLADAEVPGYRSLLKEARQNPATSASDCWFFTRPNGETSHKPTSLPDVAPPLYTGKPIVPQGKEAYVSCRLCPLDSKNWTAWKIQNGQTTAIRKHLVRYHPKEYRETVIGLGLKGWEDNLRKTEANDAQQSEVLADDQSINVTSTDEFRDLILYLNADLSDDDIPHRTFLTTLLGKMFKTEHLKLEDDVQNALGRVSFTCDVWSDKNIRGFMGVTLHFINKDERGHLRLRARLGAFRFIKGTHTGVDLARQFVHILRELGILHKIGMLTMDNASSGDTMMEELERLLTAAGIRFHRDGNRIRCFPHVINLAVQAALAKLTEVEPLSTFTFDTAALDDDDTVEDPPIATGTRTALEADPSYHAALLRDPVTLVRKLVSSCRVSRLRRDDFHDTILKGNADGSFQQKLRPVQLLRDMEVRWSSTYLMIDRALELYPAIKKFIELPKYQRDLDGTLLTENELRVLRDIHRLLKLPHRVQELLASEKTPTLALVLPAYEKLIKTLRIMETSRAHQKLGHAIAVAALKLEKYLAKTRSTPLILAIADIVSLLVLNPTIKLQWLQDNWVLEDVEKARKWVIEAMTEYRVEIRTATGSTTAQAPGSVAPPTSCPPVFVPVTRDSTRLASSSRASKAQASGYAELEALMRSYSEDSLDTESSQATASTSGSAGTESVVESPEEREAPLQVEDRQAVQNELDQYTRAGLSSSASGPLDLVFYWESVRSKYPLLFRIAMDVLPIQASAVPCERVFSSSKETDTMRRSRLSAALIETLQVLKFTFRQERLDFRDKWLDRETELVTIHVSDEEIEELMSQGKLSELMSLLNEQMQAEDAAAPRTFPVDENSEE</sequence>
<gene>
    <name evidence="8" type="ORF">EUX98_g3511</name>
</gene>
<feature type="compositionally biased region" description="Low complexity" evidence="6">
    <location>
        <begin position="669"/>
        <end position="686"/>
    </location>
</feature>
<dbReference type="InterPro" id="IPR008906">
    <property type="entry name" value="HATC_C_dom"/>
</dbReference>
<feature type="compositionally biased region" description="Basic and acidic residues" evidence="6">
    <location>
        <begin position="691"/>
        <end position="702"/>
    </location>
</feature>
<dbReference type="GO" id="GO:0008270">
    <property type="term" value="F:zinc ion binding"/>
    <property type="evidence" value="ECO:0007669"/>
    <property type="project" value="UniProtKB-KW"/>
</dbReference>
<keyword evidence="3" id="KW-0863">Zinc-finger</keyword>
<evidence type="ECO:0000259" key="7">
    <source>
        <dbReference type="Pfam" id="PF05699"/>
    </source>
</evidence>
<dbReference type="InterPro" id="IPR052035">
    <property type="entry name" value="ZnF_BED_domain_contain"/>
</dbReference>
<keyword evidence="9" id="KW-1185">Reference proteome</keyword>
<dbReference type="SUPFAM" id="SSF53098">
    <property type="entry name" value="Ribonuclease H-like"/>
    <property type="match status" value="1"/>
</dbReference>
<evidence type="ECO:0000256" key="3">
    <source>
        <dbReference type="ARBA" id="ARBA00022771"/>
    </source>
</evidence>
<evidence type="ECO:0000256" key="2">
    <source>
        <dbReference type="ARBA" id="ARBA00022723"/>
    </source>
</evidence>
<dbReference type="PANTHER" id="PTHR46481:SF10">
    <property type="entry name" value="ZINC FINGER BED DOMAIN-CONTAINING PROTEIN 39"/>
    <property type="match status" value="1"/>
</dbReference>
<feature type="region of interest" description="Disordered" evidence="6">
    <location>
        <begin position="610"/>
        <end position="630"/>
    </location>
</feature>
<protein>
    <recommendedName>
        <fullName evidence="7">HAT C-terminal dimerisation domain-containing protein</fullName>
    </recommendedName>
</protein>
<reference evidence="8 9" key="1">
    <citation type="submission" date="2019-02" db="EMBL/GenBank/DDBJ databases">
        <title>Genome sequencing of the rare red list fungi Antrodiella citrinella (Flaviporus citrinellus).</title>
        <authorList>
            <person name="Buettner E."/>
            <person name="Kellner H."/>
        </authorList>
    </citation>
    <scope>NUCLEOTIDE SEQUENCE [LARGE SCALE GENOMIC DNA]</scope>
    <source>
        <strain evidence="8 9">DSM 108506</strain>
    </source>
</reference>
<dbReference type="Proteomes" id="UP000308730">
    <property type="component" value="Unassembled WGS sequence"/>
</dbReference>